<dbReference type="AlphaFoldDB" id="A0A1D1UJP6"/>
<name>A0A1D1UJP6_RAMVA</name>
<evidence type="ECO:0000313" key="2">
    <source>
        <dbReference type="Proteomes" id="UP000186922"/>
    </source>
</evidence>
<sequence length="104" mass="11857">MASSGHHSRLRAQNSESSVTSLLLRKVSWWEFLVKTCNGLRRHSTVHNEKAPQSQRNFDLRDSVFVDDKSLEAANTTFEVDECNQSARQILPLSPRRKSIFATV</sequence>
<organism evidence="1 2">
    <name type="scientific">Ramazzottius varieornatus</name>
    <name type="common">Water bear</name>
    <name type="synonym">Tardigrade</name>
    <dbReference type="NCBI Taxonomy" id="947166"/>
    <lineage>
        <taxon>Eukaryota</taxon>
        <taxon>Metazoa</taxon>
        <taxon>Ecdysozoa</taxon>
        <taxon>Tardigrada</taxon>
        <taxon>Eutardigrada</taxon>
        <taxon>Parachela</taxon>
        <taxon>Hypsibioidea</taxon>
        <taxon>Ramazzottiidae</taxon>
        <taxon>Ramazzottius</taxon>
    </lineage>
</organism>
<comment type="caution">
    <text evidence="1">The sequence shown here is derived from an EMBL/GenBank/DDBJ whole genome shotgun (WGS) entry which is preliminary data.</text>
</comment>
<protein>
    <submittedName>
        <fullName evidence="1">Uncharacterized protein</fullName>
    </submittedName>
</protein>
<evidence type="ECO:0000313" key="1">
    <source>
        <dbReference type="EMBL" id="GAU87467.1"/>
    </source>
</evidence>
<dbReference type="Proteomes" id="UP000186922">
    <property type="component" value="Unassembled WGS sequence"/>
</dbReference>
<keyword evidence="2" id="KW-1185">Reference proteome</keyword>
<reference evidence="1 2" key="1">
    <citation type="journal article" date="2016" name="Nat. Commun.">
        <title>Extremotolerant tardigrade genome and improved radiotolerance of human cultured cells by tardigrade-unique protein.</title>
        <authorList>
            <person name="Hashimoto T."/>
            <person name="Horikawa D.D."/>
            <person name="Saito Y."/>
            <person name="Kuwahara H."/>
            <person name="Kozuka-Hata H."/>
            <person name="Shin-I T."/>
            <person name="Minakuchi Y."/>
            <person name="Ohishi K."/>
            <person name="Motoyama A."/>
            <person name="Aizu T."/>
            <person name="Enomoto A."/>
            <person name="Kondo K."/>
            <person name="Tanaka S."/>
            <person name="Hara Y."/>
            <person name="Koshikawa S."/>
            <person name="Sagara H."/>
            <person name="Miura T."/>
            <person name="Yokobori S."/>
            <person name="Miyagawa K."/>
            <person name="Suzuki Y."/>
            <person name="Kubo T."/>
            <person name="Oyama M."/>
            <person name="Kohara Y."/>
            <person name="Fujiyama A."/>
            <person name="Arakawa K."/>
            <person name="Katayama T."/>
            <person name="Toyoda A."/>
            <person name="Kunieda T."/>
        </authorList>
    </citation>
    <scope>NUCLEOTIDE SEQUENCE [LARGE SCALE GENOMIC DNA]</scope>
    <source>
        <strain evidence="1 2">YOKOZUNA-1</strain>
    </source>
</reference>
<accession>A0A1D1UJP6</accession>
<proteinExistence type="predicted"/>
<dbReference type="EMBL" id="BDGG01000001">
    <property type="protein sequence ID" value="GAU87467.1"/>
    <property type="molecule type" value="Genomic_DNA"/>
</dbReference>
<gene>
    <name evidence="1" type="primary">RvY_00302-1</name>
    <name evidence="1" type="synonym">RvY_00302.1</name>
    <name evidence="1" type="ORF">RvY_00302</name>
</gene>